<dbReference type="InterPro" id="IPR011010">
    <property type="entry name" value="DNA_brk_join_enz"/>
</dbReference>
<dbReference type="AlphaFoldDB" id="A0A7X3MVU1"/>
<accession>A0A7X3MVU1</accession>
<organism evidence="1 2">
    <name type="scientific">Microvirga makkahensis</name>
    <dbReference type="NCBI Taxonomy" id="1128670"/>
    <lineage>
        <taxon>Bacteria</taxon>
        <taxon>Pseudomonadati</taxon>
        <taxon>Pseudomonadota</taxon>
        <taxon>Alphaproteobacteria</taxon>
        <taxon>Hyphomicrobiales</taxon>
        <taxon>Methylobacteriaceae</taxon>
        <taxon>Microvirga</taxon>
    </lineage>
</organism>
<dbReference type="SUPFAM" id="SSF56349">
    <property type="entry name" value="DNA breaking-rejoining enzymes"/>
    <property type="match status" value="1"/>
</dbReference>
<dbReference type="EMBL" id="WURB01000028">
    <property type="protein sequence ID" value="MXQ14198.1"/>
    <property type="molecule type" value="Genomic_DNA"/>
</dbReference>
<evidence type="ECO:0000313" key="2">
    <source>
        <dbReference type="Proteomes" id="UP000436483"/>
    </source>
</evidence>
<evidence type="ECO:0000313" key="1">
    <source>
        <dbReference type="EMBL" id="MXQ14198.1"/>
    </source>
</evidence>
<reference evidence="1 2" key="1">
    <citation type="submission" date="2019-12" db="EMBL/GenBank/DDBJ databases">
        <authorList>
            <person name="Yuan C.-G."/>
        </authorList>
    </citation>
    <scope>NUCLEOTIDE SEQUENCE [LARGE SCALE GENOMIC DNA]</scope>
    <source>
        <strain evidence="1 2">KCTC 23863</strain>
    </source>
</reference>
<reference evidence="1 2" key="2">
    <citation type="submission" date="2020-01" db="EMBL/GenBank/DDBJ databases">
        <title>Microvirga sp. nov., an arsenate reduction bacterium isolated from Tibet hotspring sediments.</title>
        <authorList>
            <person name="Xian W.-D."/>
            <person name="Li W.-J."/>
        </authorList>
    </citation>
    <scope>NUCLEOTIDE SEQUENCE [LARGE SCALE GENOMIC DNA]</scope>
    <source>
        <strain evidence="1 2">KCTC 23863</strain>
    </source>
</reference>
<proteinExistence type="predicted"/>
<sequence>MFGALSKAKRQLDAKVLELQQAEDPKASPLPHWTLHDTRHRFVTHAHDQLGVEIPVIERATNHISGAFGGIVGIYNRALCARSVTPPLTAGIVSAPMPPVWIPAASR</sequence>
<protein>
    <submittedName>
        <fullName evidence="1">Uncharacterized protein</fullName>
    </submittedName>
</protein>
<gene>
    <name evidence="1" type="ORF">GR328_22630</name>
</gene>
<keyword evidence="2" id="KW-1185">Reference proteome</keyword>
<name>A0A7X3MVU1_9HYPH</name>
<dbReference type="Proteomes" id="UP000436483">
    <property type="component" value="Unassembled WGS sequence"/>
</dbReference>
<comment type="caution">
    <text evidence="1">The sequence shown here is derived from an EMBL/GenBank/DDBJ whole genome shotgun (WGS) entry which is preliminary data.</text>
</comment>
<dbReference type="OrthoDB" id="8133343at2"/>
<dbReference type="RefSeq" id="WP_160887882.1">
    <property type="nucleotide sequence ID" value="NZ_WURB01000028.1"/>
</dbReference>
<dbReference type="GO" id="GO:0003677">
    <property type="term" value="F:DNA binding"/>
    <property type="evidence" value="ECO:0007669"/>
    <property type="project" value="InterPro"/>
</dbReference>